<gene>
    <name evidence="1" type="ORF">NP493_460g01012</name>
</gene>
<reference evidence="1" key="1">
    <citation type="journal article" date="2023" name="Mol. Biol. Evol.">
        <title>Third-Generation Sequencing Reveals the Adaptive Role of the Epigenome in Three Deep-Sea Polychaetes.</title>
        <authorList>
            <person name="Perez M."/>
            <person name="Aroh O."/>
            <person name="Sun Y."/>
            <person name="Lan Y."/>
            <person name="Juniper S.K."/>
            <person name="Young C.R."/>
            <person name="Angers B."/>
            <person name="Qian P.Y."/>
        </authorList>
    </citation>
    <scope>NUCLEOTIDE SEQUENCE</scope>
    <source>
        <strain evidence="1">R07B-5</strain>
    </source>
</reference>
<comment type="caution">
    <text evidence="1">The sequence shown here is derived from an EMBL/GenBank/DDBJ whole genome shotgun (WGS) entry which is preliminary data.</text>
</comment>
<dbReference type="EMBL" id="JAODUO010000460">
    <property type="protein sequence ID" value="KAK2180039.1"/>
    <property type="molecule type" value="Genomic_DNA"/>
</dbReference>
<organism evidence="1 2">
    <name type="scientific">Ridgeia piscesae</name>
    <name type="common">Tubeworm</name>
    <dbReference type="NCBI Taxonomy" id="27915"/>
    <lineage>
        <taxon>Eukaryota</taxon>
        <taxon>Metazoa</taxon>
        <taxon>Spiralia</taxon>
        <taxon>Lophotrochozoa</taxon>
        <taxon>Annelida</taxon>
        <taxon>Polychaeta</taxon>
        <taxon>Sedentaria</taxon>
        <taxon>Canalipalpata</taxon>
        <taxon>Sabellida</taxon>
        <taxon>Siboglinidae</taxon>
        <taxon>Ridgeia</taxon>
    </lineage>
</organism>
<protein>
    <submittedName>
        <fullName evidence="1">Uncharacterized protein</fullName>
    </submittedName>
</protein>
<proteinExistence type="predicted"/>
<keyword evidence="2" id="KW-1185">Reference proteome</keyword>
<accession>A0AAD9NUN1</accession>
<evidence type="ECO:0000313" key="1">
    <source>
        <dbReference type="EMBL" id="KAK2180039.1"/>
    </source>
</evidence>
<sequence length="123" mass="14308">MLKRFFVLVSTLCSPYYPSTIFWPEATSPYSVTLQIPVTVEHQMFVRQLIGNWTKIVKEIMILYQHVSYHNLPPEVIMENHSETSHHTRCTSYRAHDSCCKSETVNDGCQPASLRRTIRLHAQ</sequence>
<dbReference type="Proteomes" id="UP001209878">
    <property type="component" value="Unassembled WGS sequence"/>
</dbReference>
<evidence type="ECO:0000313" key="2">
    <source>
        <dbReference type="Proteomes" id="UP001209878"/>
    </source>
</evidence>
<name>A0AAD9NUN1_RIDPI</name>
<dbReference type="AlphaFoldDB" id="A0AAD9NUN1"/>